<gene>
    <name evidence="3" type="ORF">RND61_09895</name>
</gene>
<organism evidence="3 4">
    <name type="scientific">Streptomyces tamarix</name>
    <dbReference type="NCBI Taxonomy" id="3078565"/>
    <lineage>
        <taxon>Bacteria</taxon>
        <taxon>Bacillati</taxon>
        <taxon>Actinomycetota</taxon>
        <taxon>Actinomycetes</taxon>
        <taxon>Kitasatosporales</taxon>
        <taxon>Streptomycetaceae</taxon>
        <taxon>Streptomyces</taxon>
    </lineage>
</organism>
<dbReference type="EMBL" id="JAWCTQ010000009">
    <property type="protein sequence ID" value="MDT9682379.1"/>
    <property type="molecule type" value="Genomic_DNA"/>
</dbReference>
<reference evidence="3 4" key="1">
    <citation type="submission" date="2023-09" db="EMBL/GenBank/DDBJ databases">
        <title>Streptomyces sp. nov.: A antagonism against Alternaria gaisen Producing Streptochlin, Isolated from Tamarix root soil.</title>
        <authorList>
            <person name="Chen Y."/>
        </authorList>
    </citation>
    <scope>NUCLEOTIDE SEQUENCE [LARGE SCALE GENOMIC DNA]</scope>
    <source>
        <strain evidence="3 4">TRM76323</strain>
    </source>
</reference>
<keyword evidence="4" id="KW-1185">Reference proteome</keyword>
<evidence type="ECO:0000259" key="2">
    <source>
        <dbReference type="Pfam" id="PF00501"/>
    </source>
</evidence>
<protein>
    <submittedName>
        <fullName evidence="3">AMP-binding protein</fullName>
    </submittedName>
</protein>
<feature type="region of interest" description="Disordered" evidence="1">
    <location>
        <begin position="134"/>
        <end position="255"/>
    </location>
</feature>
<evidence type="ECO:0000313" key="4">
    <source>
        <dbReference type="Proteomes" id="UP001250181"/>
    </source>
</evidence>
<proteinExistence type="predicted"/>
<accession>A0ABU3QI16</accession>
<dbReference type="SUPFAM" id="SSF56801">
    <property type="entry name" value="Acetyl-CoA synthetase-like"/>
    <property type="match status" value="1"/>
</dbReference>
<dbReference type="InterPro" id="IPR000873">
    <property type="entry name" value="AMP-dep_synth/lig_dom"/>
</dbReference>
<dbReference type="Pfam" id="PF00501">
    <property type="entry name" value="AMP-binding"/>
    <property type="match status" value="1"/>
</dbReference>
<evidence type="ECO:0000313" key="3">
    <source>
        <dbReference type="EMBL" id="MDT9682379.1"/>
    </source>
</evidence>
<comment type="caution">
    <text evidence="3">The sequence shown here is derived from an EMBL/GenBank/DDBJ whole genome shotgun (WGS) entry which is preliminary data.</text>
</comment>
<dbReference type="RefSeq" id="WP_315877464.1">
    <property type="nucleotide sequence ID" value="NZ_JAWCTQ010000009.1"/>
</dbReference>
<dbReference type="Proteomes" id="UP001250181">
    <property type="component" value="Unassembled WGS sequence"/>
</dbReference>
<dbReference type="Gene3D" id="3.40.50.12780">
    <property type="entry name" value="N-terminal domain of ligase-like"/>
    <property type="match status" value="1"/>
</dbReference>
<sequence length="255" mass="26563">MTAAKDDVLARPAALVEHPEADVPIGRTGARASQAVSAAQPLDGCRRTAHALRAAGVRRGDKAVVMTQDAYELFAAVHGTVSPGAVPVLIEPHAEVRRRPKRIAPDAFVGKPLAHAARRLPGRGRGHVRTALVTGRSFPGRDRLLGQRLPVVPDGSGPGPHAPQPHAEGPAMNFFTSGSTGRPRGAEYHHATSPASSRPSPPSSGPGPKTNRRSPSTRGWPNHSGRTALRRGGRGGGTGEEEPCRSANASVCRGS</sequence>
<feature type="domain" description="AMP-dependent synthetase/ligase" evidence="2">
    <location>
        <begin position="32"/>
        <end position="191"/>
    </location>
</feature>
<evidence type="ECO:0000256" key="1">
    <source>
        <dbReference type="SAM" id="MobiDB-lite"/>
    </source>
</evidence>
<name>A0ABU3QI16_9ACTN</name>
<dbReference type="InterPro" id="IPR042099">
    <property type="entry name" value="ANL_N_sf"/>
</dbReference>